<sequence>MPGLTTEWGPWARGCCAGAAAMVLGGCAEHKASGAAAPQWSADSATVRLAAGPQYARGAVWKFFFGKHYRSVWATPVTVPVLRLATAVPGGLVPLQAGGSYQSHTLRLCAPDGREYVLRSVDKDMSAALSPGWKRNLLRGLLKDQTSATQPFGAYPAAYLAEAAGVLHANPRLVFVGADAGLGKFKASYANALYLLEERADGDQRLVASFGHAPQVVNSHHMLAALRRWPSAHVSARAFLRARLLDMLVGDWSRREDQWRWATFPQAGRLAFRPVPRDRDQAFFLFDDGLVTRLVSWFAPKYQTFRATIRLENVDGLTTTARALDRTLLTSLSANDFREVADSVRASLSDAVLVQAFNSGPAEMRASLAAKFVPMLRTRREQLPAVAQQYYALLNKQAWLIGTDQAERFILSEVGGSLRVQLLAQRPGQPDSLVTDRTFNRKITPQLDLYGLGGDDVFELRGALPQGIAVRLYDGAGRNRVITTKGATPGNVTWYTGPGERITAHPAGVQVEADPTPELTANGRAWLHRYNLRD</sequence>
<dbReference type="Proteomes" id="UP001479606">
    <property type="component" value="Unassembled WGS sequence"/>
</dbReference>
<organism evidence="1 2">
    <name type="scientific">Hymenobacter segetis</name>
    <dbReference type="NCBI Taxonomy" id="2025509"/>
    <lineage>
        <taxon>Bacteria</taxon>
        <taxon>Pseudomonadati</taxon>
        <taxon>Bacteroidota</taxon>
        <taxon>Cytophagia</taxon>
        <taxon>Cytophagales</taxon>
        <taxon>Hymenobacteraceae</taxon>
        <taxon>Hymenobacter</taxon>
    </lineage>
</organism>
<proteinExistence type="predicted"/>
<comment type="caution">
    <text evidence="1">The sequence shown here is derived from an EMBL/GenBank/DDBJ whole genome shotgun (WGS) entry which is preliminary data.</text>
</comment>
<evidence type="ECO:0000313" key="2">
    <source>
        <dbReference type="Proteomes" id="UP001479606"/>
    </source>
</evidence>
<reference evidence="1 2" key="1">
    <citation type="journal article" date="2018" name="Arch. Microbiol.">
        <title>Hymenobacter segetis sp. nov., isolated from soil.</title>
        <authorList>
            <person name="Ten L.N."/>
            <person name="Lim S.J."/>
            <person name="Kim B.O."/>
            <person name="Kang I.K."/>
            <person name="Jung H.Y."/>
        </authorList>
    </citation>
    <scope>NUCLEOTIDE SEQUENCE [LARGE SCALE GENOMIC DNA]</scope>
    <source>
        <strain evidence="1 2">S7-3-11</strain>
    </source>
</reference>
<accession>A0ABU9LZE2</accession>
<dbReference type="EMBL" id="JBCEVZ010000039">
    <property type="protein sequence ID" value="MEL5995512.1"/>
    <property type="molecule type" value="Genomic_DNA"/>
</dbReference>
<gene>
    <name evidence="1" type="ORF">AAFH49_14945</name>
</gene>
<protein>
    <recommendedName>
        <fullName evidence="3">Lipoprotein</fullName>
    </recommendedName>
</protein>
<name>A0ABU9LZE2_9BACT</name>
<evidence type="ECO:0008006" key="3">
    <source>
        <dbReference type="Google" id="ProtNLM"/>
    </source>
</evidence>
<dbReference type="RefSeq" id="WP_342299391.1">
    <property type="nucleotide sequence ID" value="NZ_JBCEVZ010000039.1"/>
</dbReference>
<evidence type="ECO:0000313" key="1">
    <source>
        <dbReference type="EMBL" id="MEL5995512.1"/>
    </source>
</evidence>
<keyword evidence="2" id="KW-1185">Reference proteome</keyword>